<organism evidence="22 23">
    <name type="scientific">Kiloniella antarctica</name>
    <dbReference type="NCBI Taxonomy" id="1550907"/>
    <lineage>
        <taxon>Bacteria</taxon>
        <taxon>Pseudomonadati</taxon>
        <taxon>Pseudomonadota</taxon>
        <taxon>Alphaproteobacteria</taxon>
        <taxon>Rhodospirillales</taxon>
        <taxon>Kiloniellaceae</taxon>
        <taxon>Kiloniella</taxon>
    </lineage>
</organism>
<keyword evidence="19" id="KW-0594">Phospholipid biosynthesis</keyword>
<keyword evidence="7" id="KW-0444">Lipid biosynthesis</keyword>
<accession>A0ABW5BJ34</accession>
<evidence type="ECO:0000256" key="8">
    <source>
        <dbReference type="ARBA" id="ARBA00022519"/>
    </source>
</evidence>
<evidence type="ECO:0000256" key="20">
    <source>
        <dbReference type="ARBA" id="ARBA00023264"/>
    </source>
</evidence>
<evidence type="ECO:0000256" key="16">
    <source>
        <dbReference type="ARBA" id="ARBA00022989"/>
    </source>
</evidence>
<reference evidence="23" key="1">
    <citation type="journal article" date="2019" name="Int. J. Syst. Evol. Microbiol.">
        <title>The Global Catalogue of Microorganisms (GCM) 10K type strain sequencing project: providing services to taxonomists for standard genome sequencing and annotation.</title>
        <authorList>
            <consortium name="The Broad Institute Genomics Platform"/>
            <consortium name="The Broad Institute Genome Sequencing Center for Infectious Disease"/>
            <person name="Wu L."/>
            <person name="Ma J."/>
        </authorList>
    </citation>
    <scope>NUCLEOTIDE SEQUENCE [LARGE SCALE GENOMIC DNA]</scope>
    <source>
        <strain evidence="23">CGMCC 4.7192</strain>
    </source>
</reference>
<keyword evidence="17 21" id="KW-0443">Lipid metabolism</keyword>
<name>A0ABW5BJ34_9PROT</name>
<dbReference type="Pfam" id="PF01219">
    <property type="entry name" value="DAGK_prokar"/>
    <property type="match status" value="1"/>
</dbReference>
<keyword evidence="14 21" id="KW-0067">ATP-binding</keyword>
<keyword evidence="15" id="KW-0460">Magnesium</keyword>
<evidence type="ECO:0000256" key="1">
    <source>
        <dbReference type="ARBA" id="ARBA00001946"/>
    </source>
</evidence>
<comment type="catalytic activity">
    <reaction evidence="21">
        <text>a 1,2-diacyl-sn-glycerol + ATP = a 1,2-diacyl-sn-glycero-3-phosphate + ADP + H(+)</text>
        <dbReference type="Rhea" id="RHEA:10272"/>
        <dbReference type="ChEBI" id="CHEBI:15378"/>
        <dbReference type="ChEBI" id="CHEBI:17815"/>
        <dbReference type="ChEBI" id="CHEBI:30616"/>
        <dbReference type="ChEBI" id="CHEBI:58608"/>
        <dbReference type="ChEBI" id="CHEBI:456216"/>
        <dbReference type="EC" id="2.7.1.107"/>
    </reaction>
</comment>
<keyword evidence="13 21" id="KW-0418">Kinase</keyword>
<proteinExistence type="inferred from homology"/>
<keyword evidence="8 21" id="KW-0997">Cell inner membrane</keyword>
<evidence type="ECO:0000313" key="22">
    <source>
        <dbReference type="EMBL" id="MFD2206158.1"/>
    </source>
</evidence>
<comment type="subcellular location">
    <subcellularLocation>
        <location evidence="2 21">Cell inner membrane</location>
        <topology evidence="2 21">Multi-pass membrane protein</topology>
    </subcellularLocation>
</comment>
<evidence type="ECO:0000256" key="17">
    <source>
        <dbReference type="ARBA" id="ARBA00023098"/>
    </source>
</evidence>
<evidence type="ECO:0000256" key="5">
    <source>
        <dbReference type="ARBA" id="ARBA00017575"/>
    </source>
</evidence>
<evidence type="ECO:0000256" key="7">
    <source>
        <dbReference type="ARBA" id="ARBA00022516"/>
    </source>
</evidence>
<evidence type="ECO:0000256" key="3">
    <source>
        <dbReference type="ARBA" id="ARBA00005967"/>
    </source>
</evidence>
<keyword evidence="16 21" id="KW-1133">Transmembrane helix</keyword>
<dbReference type="CDD" id="cd14264">
    <property type="entry name" value="DAGK_IM"/>
    <property type="match status" value="1"/>
</dbReference>
<comment type="similarity">
    <text evidence="3 21">Belongs to the bacterial diacylglycerol kinase family.</text>
</comment>
<keyword evidence="12 21" id="KW-0547">Nucleotide-binding</keyword>
<evidence type="ECO:0000256" key="6">
    <source>
        <dbReference type="ARBA" id="ARBA00022475"/>
    </source>
</evidence>
<evidence type="ECO:0000256" key="15">
    <source>
        <dbReference type="ARBA" id="ARBA00022842"/>
    </source>
</evidence>
<comment type="caution">
    <text evidence="21">Lacks conserved residue(s) required for the propagation of feature annotation.</text>
</comment>
<gene>
    <name evidence="22" type="ORF">ACFSKO_11060</name>
</gene>
<comment type="caution">
    <text evidence="22">The sequence shown here is derived from an EMBL/GenBank/DDBJ whole genome shotgun (WGS) entry which is preliminary data.</text>
</comment>
<dbReference type="EMBL" id="JBHUII010000004">
    <property type="protein sequence ID" value="MFD2206158.1"/>
    <property type="molecule type" value="Genomic_DNA"/>
</dbReference>
<dbReference type="Gene3D" id="1.10.287.3610">
    <property type="match status" value="1"/>
</dbReference>
<protein>
    <recommendedName>
        <fullName evidence="5 21">Diacylglycerol kinase</fullName>
        <ecNumber evidence="4 21">2.7.1.107</ecNumber>
    </recommendedName>
</protein>
<dbReference type="Proteomes" id="UP001597294">
    <property type="component" value="Unassembled WGS sequence"/>
</dbReference>
<evidence type="ECO:0000256" key="19">
    <source>
        <dbReference type="ARBA" id="ARBA00023209"/>
    </source>
</evidence>
<dbReference type="PANTHER" id="PTHR34299:SF1">
    <property type="entry name" value="DIACYLGLYCEROL KINASE"/>
    <property type="match status" value="1"/>
</dbReference>
<dbReference type="InterPro" id="IPR033718">
    <property type="entry name" value="DAGK_prok"/>
</dbReference>
<dbReference type="InterPro" id="IPR036945">
    <property type="entry name" value="DAGK_sf"/>
</dbReference>
<evidence type="ECO:0000313" key="23">
    <source>
        <dbReference type="Proteomes" id="UP001597294"/>
    </source>
</evidence>
<comment type="cofactor">
    <cofactor evidence="1">
        <name>Mg(2+)</name>
        <dbReference type="ChEBI" id="CHEBI:18420"/>
    </cofactor>
</comment>
<dbReference type="InterPro" id="IPR000829">
    <property type="entry name" value="DAGK"/>
</dbReference>
<evidence type="ECO:0000256" key="14">
    <source>
        <dbReference type="ARBA" id="ARBA00022840"/>
    </source>
</evidence>
<dbReference type="PANTHER" id="PTHR34299">
    <property type="entry name" value="DIACYLGLYCEROL KINASE"/>
    <property type="match status" value="1"/>
</dbReference>
<evidence type="ECO:0000256" key="12">
    <source>
        <dbReference type="ARBA" id="ARBA00022741"/>
    </source>
</evidence>
<dbReference type="EC" id="2.7.1.107" evidence="4 21"/>
<feature type="transmembrane region" description="Helical" evidence="21">
    <location>
        <begin position="34"/>
        <end position="52"/>
    </location>
</feature>
<evidence type="ECO:0000256" key="21">
    <source>
        <dbReference type="RuleBase" id="RU363065"/>
    </source>
</evidence>
<evidence type="ECO:0000256" key="9">
    <source>
        <dbReference type="ARBA" id="ARBA00022679"/>
    </source>
</evidence>
<sequence>MAVNDVGAVLRAFRASLKGLLHCLCKERAFQQELLFFIPLSILAIFVTPDVWRWLLLTLPLIFVLIVEVLNTGLEAVVDRVGLEHHELSGVAKDCGSAAVLLAMFGAVLIWGAYFFEYLFLNY</sequence>
<evidence type="ECO:0000256" key="13">
    <source>
        <dbReference type="ARBA" id="ARBA00022777"/>
    </source>
</evidence>
<evidence type="ECO:0000256" key="10">
    <source>
        <dbReference type="ARBA" id="ARBA00022692"/>
    </source>
</evidence>
<keyword evidence="20 21" id="KW-1208">Phospholipid metabolism</keyword>
<evidence type="ECO:0000256" key="11">
    <source>
        <dbReference type="ARBA" id="ARBA00022723"/>
    </source>
</evidence>
<keyword evidence="18 21" id="KW-0472">Membrane</keyword>
<keyword evidence="23" id="KW-1185">Reference proteome</keyword>
<evidence type="ECO:0000256" key="18">
    <source>
        <dbReference type="ARBA" id="ARBA00023136"/>
    </source>
</evidence>
<keyword evidence="11" id="KW-0479">Metal-binding</keyword>
<keyword evidence="6" id="KW-1003">Cell membrane</keyword>
<dbReference type="GO" id="GO:0004143">
    <property type="term" value="F:ATP-dependent diacylglycerol kinase activity"/>
    <property type="evidence" value="ECO:0007669"/>
    <property type="project" value="UniProtKB-EC"/>
</dbReference>
<keyword evidence="10 21" id="KW-0812">Transmembrane</keyword>
<keyword evidence="9 21" id="KW-0808">Transferase</keyword>
<evidence type="ECO:0000256" key="4">
    <source>
        <dbReference type="ARBA" id="ARBA00012133"/>
    </source>
</evidence>
<comment type="function">
    <text evidence="21">Catalyzes the ATP-dependent phosphorylation of sn-l,2-diacylglycerol (DAG) to phosphatidic acid. Involved in the recycling of diacylglycerol produced as a by-product during membrane-derived oligosaccharide (MDO) biosynthesis.</text>
</comment>
<evidence type="ECO:0000256" key="2">
    <source>
        <dbReference type="ARBA" id="ARBA00004429"/>
    </source>
</evidence>
<dbReference type="RefSeq" id="WP_380251462.1">
    <property type="nucleotide sequence ID" value="NZ_JBHUII010000004.1"/>
</dbReference>
<feature type="transmembrane region" description="Helical" evidence="21">
    <location>
        <begin position="99"/>
        <end position="121"/>
    </location>
</feature>